<keyword evidence="13" id="KW-1185">Reference proteome</keyword>
<feature type="domain" description="CARD" evidence="11">
    <location>
        <begin position="1"/>
        <end position="78"/>
    </location>
</feature>
<protein>
    <submittedName>
        <fullName evidence="12">Uncharacterized protein</fullName>
    </submittedName>
</protein>
<feature type="domain" description="Caspase family p10" evidence="9">
    <location>
        <begin position="386"/>
        <end position="462"/>
    </location>
</feature>
<keyword evidence="2" id="KW-0645">Protease</keyword>
<dbReference type="PROSITE" id="PS50208">
    <property type="entry name" value="CASPASE_P20"/>
    <property type="match status" value="1"/>
</dbReference>
<dbReference type="SUPFAM" id="SSF47986">
    <property type="entry name" value="DEATH domain"/>
    <property type="match status" value="1"/>
</dbReference>
<keyword evidence="4" id="KW-0378">Hydrolase</keyword>
<dbReference type="Pfam" id="PF00656">
    <property type="entry name" value="Peptidase_C14"/>
    <property type="match status" value="1"/>
</dbReference>
<dbReference type="InterPro" id="IPR001315">
    <property type="entry name" value="CARD"/>
</dbReference>
<evidence type="ECO:0000313" key="12">
    <source>
        <dbReference type="EMBL" id="CAH0406718.1"/>
    </source>
</evidence>
<dbReference type="InterPro" id="IPR001309">
    <property type="entry name" value="Pept_C14_p20"/>
</dbReference>
<reference evidence="12" key="1">
    <citation type="submission" date="2021-12" db="EMBL/GenBank/DDBJ databases">
        <authorList>
            <person name="King R."/>
        </authorList>
    </citation>
    <scope>NUCLEOTIDE SEQUENCE</scope>
</reference>
<dbReference type="InterPro" id="IPR002138">
    <property type="entry name" value="Pept_C14_p10"/>
</dbReference>
<dbReference type="InterPro" id="IPR002398">
    <property type="entry name" value="Pept_C14"/>
</dbReference>
<accession>A0ABN8BAE7</accession>
<name>A0ABN8BAE7_CHISP</name>
<gene>
    <name evidence="12" type="ORF">CHILSU_LOCUS10101</name>
</gene>
<dbReference type="SMART" id="SM00115">
    <property type="entry name" value="CASc"/>
    <property type="match status" value="1"/>
</dbReference>
<dbReference type="EMBL" id="OU963899">
    <property type="protein sequence ID" value="CAH0406718.1"/>
    <property type="molecule type" value="Genomic_DNA"/>
</dbReference>
<comment type="similarity">
    <text evidence="1 7">Belongs to the peptidase C14A family.</text>
</comment>
<dbReference type="Pfam" id="PF00619">
    <property type="entry name" value="CARD"/>
    <property type="match status" value="1"/>
</dbReference>
<keyword evidence="6" id="KW-0865">Zymogen</keyword>
<keyword evidence="3" id="KW-0053">Apoptosis</keyword>
<feature type="compositionally biased region" description="Pro residues" evidence="8">
    <location>
        <begin position="344"/>
        <end position="365"/>
    </location>
</feature>
<keyword evidence="5" id="KW-0788">Thiol protease</keyword>
<dbReference type="PIRSF" id="PIRSF038001">
    <property type="entry name" value="Caspase_ICE"/>
    <property type="match status" value="1"/>
</dbReference>
<dbReference type="PANTHER" id="PTHR47901:SF8">
    <property type="entry name" value="CASPASE-3"/>
    <property type="match status" value="1"/>
</dbReference>
<dbReference type="Gene3D" id="3.40.50.1460">
    <property type="match status" value="1"/>
</dbReference>
<organism evidence="12 13">
    <name type="scientific">Chilo suppressalis</name>
    <name type="common">Asiatic rice borer moth</name>
    <dbReference type="NCBI Taxonomy" id="168631"/>
    <lineage>
        <taxon>Eukaryota</taxon>
        <taxon>Metazoa</taxon>
        <taxon>Ecdysozoa</taxon>
        <taxon>Arthropoda</taxon>
        <taxon>Hexapoda</taxon>
        <taxon>Insecta</taxon>
        <taxon>Pterygota</taxon>
        <taxon>Neoptera</taxon>
        <taxon>Endopterygota</taxon>
        <taxon>Lepidoptera</taxon>
        <taxon>Glossata</taxon>
        <taxon>Ditrysia</taxon>
        <taxon>Pyraloidea</taxon>
        <taxon>Crambidae</taxon>
        <taxon>Crambinae</taxon>
        <taxon>Chilo</taxon>
    </lineage>
</organism>
<feature type="region of interest" description="Disordered" evidence="8">
    <location>
        <begin position="88"/>
        <end position="110"/>
    </location>
</feature>
<dbReference type="SUPFAM" id="SSF52129">
    <property type="entry name" value="Caspase-like"/>
    <property type="match status" value="1"/>
</dbReference>
<evidence type="ECO:0000256" key="5">
    <source>
        <dbReference type="ARBA" id="ARBA00022807"/>
    </source>
</evidence>
<evidence type="ECO:0000313" key="13">
    <source>
        <dbReference type="Proteomes" id="UP001153292"/>
    </source>
</evidence>
<sequence length="467" mass="53186">MEDVHRRAIQSNFVSLVEQTDLDLMVSTLYEKGVFSDQMIEKYKDTSVDVRNRKRQLYRDVMLRGPDAFRHLTDALQEAGYWNLARDLDPDSSLHTRRPQSQPSSREENSFISIRIKDLKRTDAETQKNCVLDEGRTPMPVPNEKEEMENMEMELNDNIPHFDVIKSTKFFDSDSETDIKLYRTRGRQRGVLLAFSYINFQHGMEDERLGADVDAKKLKYLFIELGFKVCSYLNLTKEKTKETLKLLNQVLAGAECVFIVVSSHGYSRDNVSDVDFRCHDGKLMSIYEFLEYFNNEQLPALIGIPKVFIFQLCRGWKELQMPLGASSSTYSDGVAGGGAGAALPPGPSGPPGPPAARPPPLPAPLTPLAALRPPRPRPPPPARLYSDILIAHSTLPGYVSKRDVRHGSWYIQMLCSVFAQYAHARHVEELFTLVDMRLHEQYQVQTSAVERWGFNKHLYLHPGLYDT</sequence>
<dbReference type="Gene3D" id="1.10.533.10">
    <property type="entry name" value="Death Domain, Fas"/>
    <property type="match status" value="1"/>
</dbReference>
<feature type="domain" description="Caspase family p20" evidence="10">
    <location>
        <begin position="188"/>
        <end position="317"/>
    </location>
</feature>
<dbReference type="InterPro" id="IPR015917">
    <property type="entry name" value="Pept_C14A"/>
</dbReference>
<evidence type="ECO:0000256" key="2">
    <source>
        <dbReference type="ARBA" id="ARBA00022670"/>
    </source>
</evidence>
<dbReference type="InterPro" id="IPR011600">
    <property type="entry name" value="Pept_C14_caspase"/>
</dbReference>
<evidence type="ECO:0000256" key="7">
    <source>
        <dbReference type="RuleBase" id="RU003971"/>
    </source>
</evidence>
<evidence type="ECO:0000259" key="11">
    <source>
        <dbReference type="PROSITE" id="PS50209"/>
    </source>
</evidence>
<dbReference type="PROSITE" id="PS50209">
    <property type="entry name" value="CARD"/>
    <property type="match status" value="1"/>
</dbReference>
<evidence type="ECO:0000259" key="10">
    <source>
        <dbReference type="PROSITE" id="PS50208"/>
    </source>
</evidence>
<dbReference type="CDD" id="cd01671">
    <property type="entry name" value="CARD"/>
    <property type="match status" value="1"/>
</dbReference>
<dbReference type="Proteomes" id="UP001153292">
    <property type="component" value="Chromosome 6"/>
</dbReference>
<proteinExistence type="inferred from homology"/>
<dbReference type="InterPro" id="IPR029030">
    <property type="entry name" value="Caspase-like_dom_sf"/>
</dbReference>
<dbReference type="InterPro" id="IPR011029">
    <property type="entry name" value="DEATH-like_dom_sf"/>
</dbReference>
<feature type="region of interest" description="Disordered" evidence="8">
    <location>
        <begin position="336"/>
        <end position="377"/>
    </location>
</feature>
<dbReference type="PROSITE" id="PS50207">
    <property type="entry name" value="CASPASE_P10"/>
    <property type="match status" value="1"/>
</dbReference>
<evidence type="ECO:0000256" key="1">
    <source>
        <dbReference type="ARBA" id="ARBA00010134"/>
    </source>
</evidence>
<dbReference type="PRINTS" id="PR00376">
    <property type="entry name" value="IL1BCENZYME"/>
</dbReference>
<dbReference type="PANTHER" id="PTHR47901">
    <property type="entry name" value="CASPASE RECRUITMENT DOMAIN-CONTAINING PROTEIN 18"/>
    <property type="match status" value="1"/>
</dbReference>
<dbReference type="SMART" id="SM00114">
    <property type="entry name" value="CARD"/>
    <property type="match status" value="1"/>
</dbReference>
<evidence type="ECO:0000256" key="4">
    <source>
        <dbReference type="ARBA" id="ARBA00022801"/>
    </source>
</evidence>
<evidence type="ECO:0000256" key="6">
    <source>
        <dbReference type="ARBA" id="ARBA00023145"/>
    </source>
</evidence>
<evidence type="ECO:0000256" key="3">
    <source>
        <dbReference type="ARBA" id="ARBA00022703"/>
    </source>
</evidence>
<evidence type="ECO:0000259" key="9">
    <source>
        <dbReference type="PROSITE" id="PS50207"/>
    </source>
</evidence>
<evidence type="ECO:0000256" key="8">
    <source>
        <dbReference type="SAM" id="MobiDB-lite"/>
    </source>
</evidence>